<feature type="transmembrane region" description="Helical" evidence="5">
    <location>
        <begin position="134"/>
        <end position="154"/>
    </location>
</feature>
<evidence type="ECO:0000256" key="4">
    <source>
        <dbReference type="ARBA" id="ARBA00023136"/>
    </source>
</evidence>
<dbReference type="NCBIfam" id="NF006088">
    <property type="entry name" value="PRK08238.1"/>
    <property type="match status" value="1"/>
</dbReference>
<protein>
    <submittedName>
        <fullName evidence="6">Unannotated protein</fullName>
    </submittedName>
</protein>
<dbReference type="InterPro" id="IPR044878">
    <property type="entry name" value="UbiA_sf"/>
</dbReference>
<dbReference type="GO" id="GO:0016020">
    <property type="term" value="C:membrane"/>
    <property type="evidence" value="ECO:0007669"/>
    <property type="project" value="UniProtKB-SubCell"/>
</dbReference>
<feature type="transmembrane region" description="Helical" evidence="5">
    <location>
        <begin position="301"/>
        <end position="321"/>
    </location>
</feature>
<feature type="transmembrane region" description="Helical" evidence="5">
    <location>
        <begin position="333"/>
        <end position="351"/>
    </location>
</feature>
<dbReference type="InterPro" id="IPR000537">
    <property type="entry name" value="UbiA_prenyltransferase"/>
</dbReference>
<keyword evidence="4 5" id="KW-0472">Membrane</keyword>
<dbReference type="Gene3D" id="1.10.357.140">
    <property type="entry name" value="UbiA prenyltransferase"/>
    <property type="match status" value="1"/>
</dbReference>
<name>A0A6J6QM31_9ZZZZ</name>
<accession>A0A6J6QM31</accession>
<keyword evidence="3 5" id="KW-1133">Transmembrane helix</keyword>
<dbReference type="Pfam" id="PF01040">
    <property type="entry name" value="UbiA"/>
    <property type="match status" value="1"/>
</dbReference>
<proteinExistence type="predicted"/>
<dbReference type="CDD" id="cd13963">
    <property type="entry name" value="PT_UbiA_2"/>
    <property type="match status" value="1"/>
</dbReference>
<dbReference type="EMBL" id="CAEZXR010000181">
    <property type="protein sequence ID" value="CAB4712871.1"/>
    <property type="molecule type" value="Genomic_DNA"/>
</dbReference>
<feature type="transmembrane region" description="Helical" evidence="5">
    <location>
        <begin position="229"/>
        <end position="248"/>
    </location>
</feature>
<reference evidence="6" key="1">
    <citation type="submission" date="2020-05" db="EMBL/GenBank/DDBJ databases">
        <authorList>
            <person name="Chiriac C."/>
            <person name="Salcher M."/>
            <person name="Ghai R."/>
            <person name="Kavagutti S V."/>
        </authorList>
    </citation>
    <scope>NUCLEOTIDE SEQUENCE</scope>
</reference>
<keyword evidence="2 5" id="KW-0812">Transmembrane</keyword>
<feature type="transmembrane region" description="Helical" evidence="5">
    <location>
        <begin position="202"/>
        <end position="222"/>
    </location>
</feature>
<gene>
    <name evidence="6" type="ORF">UFOPK2579_01548</name>
</gene>
<evidence type="ECO:0000256" key="1">
    <source>
        <dbReference type="ARBA" id="ARBA00004141"/>
    </source>
</evidence>
<evidence type="ECO:0000256" key="3">
    <source>
        <dbReference type="ARBA" id="ARBA00022989"/>
    </source>
</evidence>
<feature type="transmembrane region" description="Helical" evidence="5">
    <location>
        <begin position="254"/>
        <end position="272"/>
    </location>
</feature>
<evidence type="ECO:0000313" key="6">
    <source>
        <dbReference type="EMBL" id="CAB4712871.1"/>
    </source>
</evidence>
<evidence type="ECO:0000256" key="5">
    <source>
        <dbReference type="SAM" id="Phobius"/>
    </source>
</evidence>
<feature type="transmembrane region" description="Helical" evidence="5">
    <location>
        <begin position="371"/>
        <end position="389"/>
    </location>
</feature>
<dbReference type="GO" id="GO:0016765">
    <property type="term" value="F:transferase activity, transferring alkyl or aryl (other than methyl) groups"/>
    <property type="evidence" value="ECO:0007669"/>
    <property type="project" value="InterPro"/>
</dbReference>
<organism evidence="6">
    <name type="scientific">freshwater metagenome</name>
    <dbReference type="NCBI Taxonomy" id="449393"/>
    <lineage>
        <taxon>unclassified sequences</taxon>
        <taxon>metagenomes</taxon>
        <taxon>ecological metagenomes</taxon>
    </lineage>
</organism>
<comment type="subcellular location">
    <subcellularLocation>
        <location evidence="1">Membrane</location>
        <topology evidence="1">Multi-pass membrane protein</topology>
    </subcellularLocation>
</comment>
<dbReference type="AlphaFoldDB" id="A0A6J6QM31"/>
<sequence length="391" mass="42283">MLASACAEGAAQAVADHLGIFDLVLASDATTNLSSEAKADALVARFGEQGFEYVGNHRHDLAVWRRAAVAHVVGGDRALLAKATSTTRAGHSFDRPHDRARAWVRALRPHQWTKNSLIFVPLLSAHRISELDSVVAAVLAFVSFNLAASSVYLLNDIADVENDRDHPTKRTRPFAAGTASLLAGWVAWPLLALAALGLGLAVSPLLSAVLVVYLVVTTAYSLALKRKPLIDVLTLAVLYTIRIVAGAAAVQVTLSTWLLSFSCFFFLSLALVKRVSELYRTRLTNSTAVGRGYRADDLELLSSYGVTTSVASVLVFTLFISDEATAKLYDTPGLLWFSVPLILAWLMRIWLLAHRGEMNEDPILYAIRDRVSICAGIAVVLIFLAATTLTV</sequence>
<feature type="transmembrane region" description="Helical" evidence="5">
    <location>
        <begin position="174"/>
        <end position="196"/>
    </location>
</feature>
<evidence type="ECO:0000256" key="2">
    <source>
        <dbReference type="ARBA" id="ARBA00022692"/>
    </source>
</evidence>